<evidence type="ECO:0000256" key="3">
    <source>
        <dbReference type="PIRSR" id="PIRSR004848-1"/>
    </source>
</evidence>
<dbReference type="InterPro" id="IPR029066">
    <property type="entry name" value="PLP-binding_barrel"/>
</dbReference>
<evidence type="ECO:0000313" key="6">
    <source>
        <dbReference type="EMBL" id="OAF71354.1"/>
    </source>
</evidence>
<comment type="similarity">
    <text evidence="2 4">Belongs to the pyridoxal phosphate-binding protein YggS/PROSC family.</text>
</comment>
<dbReference type="HAMAP" id="MF_02087">
    <property type="entry name" value="PLP_homeostasis"/>
    <property type="match status" value="1"/>
</dbReference>
<dbReference type="InterPro" id="IPR011078">
    <property type="entry name" value="PyrdxlP_homeostasis"/>
</dbReference>
<reference evidence="6 7" key="1">
    <citation type="submission" date="2016-04" db="EMBL/GenBank/DDBJ databases">
        <title>The genome of Intoshia linei affirms orthonectids as highly simplified spiralians.</title>
        <authorList>
            <person name="Mikhailov K.V."/>
            <person name="Slusarev G.S."/>
            <person name="Nikitin M.A."/>
            <person name="Logacheva M.D."/>
            <person name="Penin A."/>
            <person name="Aleoshin V."/>
            <person name="Panchin Y.V."/>
        </authorList>
    </citation>
    <scope>NUCLEOTIDE SEQUENCE [LARGE SCALE GENOMIC DNA]</scope>
    <source>
        <strain evidence="6">Intl2013</strain>
        <tissue evidence="6">Whole animal</tissue>
    </source>
</reference>
<dbReference type="Pfam" id="PF01168">
    <property type="entry name" value="Ala_racemase_N"/>
    <property type="match status" value="1"/>
</dbReference>
<comment type="caution">
    <text evidence="6">The sequence shown here is derived from an EMBL/GenBank/DDBJ whole genome shotgun (WGS) entry which is preliminary data.</text>
</comment>
<dbReference type="AlphaFoldDB" id="A0A177BCV2"/>
<dbReference type="OrthoDB" id="1915887at2759"/>
<comment type="cofactor">
    <cofactor evidence="3">
        <name>pyridoxal 5'-phosphate</name>
        <dbReference type="ChEBI" id="CHEBI:597326"/>
    </cofactor>
</comment>
<dbReference type="PANTHER" id="PTHR10146">
    <property type="entry name" value="PROLINE SYNTHETASE CO-TRANSCRIBED BACTERIAL HOMOLOG PROTEIN"/>
    <property type="match status" value="1"/>
</dbReference>
<protein>
    <recommendedName>
        <fullName evidence="2">Pyridoxal phosphate homeostasis protein</fullName>
        <shortName evidence="2">PLP homeostasis protein</shortName>
    </recommendedName>
</protein>
<dbReference type="Gene3D" id="3.20.20.10">
    <property type="entry name" value="Alanine racemase"/>
    <property type="match status" value="1"/>
</dbReference>
<evidence type="ECO:0000256" key="1">
    <source>
        <dbReference type="ARBA" id="ARBA00022898"/>
    </source>
</evidence>
<proteinExistence type="inferred from homology"/>
<evidence type="ECO:0000256" key="4">
    <source>
        <dbReference type="RuleBase" id="RU004514"/>
    </source>
</evidence>
<dbReference type="SUPFAM" id="SSF51419">
    <property type="entry name" value="PLP-binding barrel"/>
    <property type="match status" value="1"/>
</dbReference>
<dbReference type="PIRSF" id="PIRSF004848">
    <property type="entry name" value="YBL036c_PLPDEIII"/>
    <property type="match status" value="1"/>
</dbReference>
<dbReference type="EMBL" id="LWCA01000059">
    <property type="protein sequence ID" value="OAF71354.1"/>
    <property type="molecule type" value="Genomic_DNA"/>
</dbReference>
<dbReference type="Proteomes" id="UP000078046">
    <property type="component" value="Unassembled WGS sequence"/>
</dbReference>
<feature type="modified residue" description="N6-(pyridoxal phosphate)lysine" evidence="2 3">
    <location>
        <position position="71"/>
    </location>
</feature>
<accession>A0A177BCV2</accession>
<dbReference type="PROSITE" id="PS01211">
    <property type="entry name" value="UPF0001"/>
    <property type="match status" value="1"/>
</dbReference>
<feature type="domain" description="Alanine racemase N-terminal" evidence="5">
    <location>
        <begin position="63"/>
        <end position="274"/>
    </location>
</feature>
<keyword evidence="1 2" id="KW-0663">Pyridoxal phosphate</keyword>
<gene>
    <name evidence="6" type="ORF">A3Q56_00907</name>
</gene>
<sequence>MNQYENLDLDLNSEKVQKNNYPEFKLPEYNIETKLKNDIYNSFYKVTENIQKITMNNKEKSTNVIILAVSKKQTIDKIICAYAFGHRDFGENYVDELYEKSTNELILSYCPNIRWHFVGHLQSNKVNKLLNCKNLKMIQSIHNHAIALKINSRIQYLKDSSNNDCFEKKINVLIQVNTSHETFKSGCIESDVFDIIKYIQSDCGNLEFSGLMTIGIKKNSENNDFATLANLRKDIYHQMGDIGVLLSMGMSNDYENAIKHGSDIVRLGTILFGSRIYNKL</sequence>
<name>A0A177BCV2_9BILA</name>
<dbReference type="GO" id="GO:0030170">
    <property type="term" value="F:pyridoxal phosphate binding"/>
    <property type="evidence" value="ECO:0007669"/>
    <property type="project" value="UniProtKB-UniRule"/>
</dbReference>
<comment type="function">
    <text evidence="2">Pyridoxal 5'-phosphate (PLP)-binding protein, which may be involved in intracellular homeostatic regulation of pyridoxal 5'-phosphate (PLP), the active form of vitamin B6.</text>
</comment>
<dbReference type="NCBIfam" id="TIGR00044">
    <property type="entry name" value="YggS family pyridoxal phosphate-dependent enzyme"/>
    <property type="match status" value="1"/>
</dbReference>
<dbReference type="FunFam" id="3.20.20.10:FF:000018">
    <property type="entry name" value="Pyridoxal phosphate homeostasis protein"/>
    <property type="match status" value="1"/>
</dbReference>
<dbReference type="PANTHER" id="PTHR10146:SF14">
    <property type="entry name" value="PYRIDOXAL PHOSPHATE HOMEOSTASIS PROTEIN"/>
    <property type="match status" value="1"/>
</dbReference>
<organism evidence="6 7">
    <name type="scientific">Intoshia linei</name>
    <dbReference type="NCBI Taxonomy" id="1819745"/>
    <lineage>
        <taxon>Eukaryota</taxon>
        <taxon>Metazoa</taxon>
        <taxon>Spiralia</taxon>
        <taxon>Lophotrochozoa</taxon>
        <taxon>Mesozoa</taxon>
        <taxon>Orthonectida</taxon>
        <taxon>Rhopaluridae</taxon>
        <taxon>Intoshia</taxon>
    </lineage>
</organism>
<evidence type="ECO:0000259" key="5">
    <source>
        <dbReference type="Pfam" id="PF01168"/>
    </source>
</evidence>
<evidence type="ECO:0000256" key="2">
    <source>
        <dbReference type="HAMAP-Rule" id="MF_03225"/>
    </source>
</evidence>
<evidence type="ECO:0000313" key="7">
    <source>
        <dbReference type="Proteomes" id="UP000078046"/>
    </source>
</evidence>
<dbReference type="InterPro" id="IPR001608">
    <property type="entry name" value="Ala_racemase_N"/>
</dbReference>
<keyword evidence="7" id="KW-1185">Reference proteome</keyword>